<dbReference type="InterPro" id="IPR034164">
    <property type="entry name" value="Pepsin-like_dom"/>
</dbReference>
<comment type="similarity">
    <text evidence="1">Belongs to the peptidase A1 family.</text>
</comment>
<proteinExistence type="inferred from homology"/>
<dbReference type="InterPro" id="IPR021109">
    <property type="entry name" value="Peptidase_aspartic_dom_sf"/>
</dbReference>
<feature type="compositionally biased region" description="Basic and acidic residues" evidence="2">
    <location>
        <begin position="717"/>
        <end position="726"/>
    </location>
</feature>
<feature type="region of interest" description="Disordered" evidence="2">
    <location>
        <begin position="618"/>
        <end position="639"/>
    </location>
</feature>
<dbReference type="Proteomes" id="UP000799428">
    <property type="component" value="Unassembled WGS sequence"/>
</dbReference>
<dbReference type="GO" id="GO:0006508">
    <property type="term" value="P:proteolysis"/>
    <property type="evidence" value="ECO:0007669"/>
    <property type="project" value="UniProtKB-KW"/>
</dbReference>
<dbReference type="PRINTS" id="PR00792">
    <property type="entry name" value="PEPSIN"/>
</dbReference>
<keyword evidence="6" id="KW-0378">Hydrolase</keyword>
<dbReference type="PROSITE" id="PS51767">
    <property type="entry name" value="PEPTIDASE_A1"/>
    <property type="match status" value="1"/>
</dbReference>
<keyword evidence="4" id="KW-0732">Signal</keyword>
<dbReference type="Pfam" id="PF00026">
    <property type="entry name" value="Asp"/>
    <property type="match status" value="1"/>
</dbReference>
<evidence type="ECO:0000256" key="2">
    <source>
        <dbReference type="SAM" id="MobiDB-lite"/>
    </source>
</evidence>
<dbReference type="EMBL" id="MU005779">
    <property type="protein sequence ID" value="KAF2705263.1"/>
    <property type="molecule type" value="Genomic_DNA"/>
</dbReference>
<keyword evidence="3" id="KW-0812">Transmembrane</keyword>
<feature type="region of interest" description="Disordered" evidence="2">
    <location>
        <begin position="661"/>
        <end position="726"/>
    </location>
</feature>
<reference evidence="6" key="1">
    <citation type="journal article" date="2020" name="Stud. Mycol.">
        <title>101 Dothideomycetes genomes: a test case for predicting lifestyles and emergence of pathogens.</title>
        <authorList>
            <person name="Haridas S."/>
            <person name="Albert R."/>
            <person name="Binder M."/>
            <person name="Bloem J."/>
            <person name="Labutti K."/>
            <person name="Salamov A."/>
            <person name="Andreopoulos B."/>
            <person name="Baker S."/>
            <person name="Barry K."/>
            <person name="Bills G."/>
            <person name="Bluhm B."/>
            <person name="Cannon C."/>
            <person name="Castanera R."/>
            <person name="Culley D."/>
            <person name="Daum C."/>
            <person name="Ezra D."/>
            <person name="Gonzalez J."/>
            <person name="Henrissat B."/>
            <person name="Kuo A."/>
            <person name="Liang C."/>
            <person name="Lipzen A."/>
            <person name="Lutzoni F."/>
            <person name="Magnuson J."/>
            <person name="Mondo S."/>
            <person name="Nolan M."/>
            <person name="Ohm R."/>
            <person name="Pangilinan J."/>
            <person name="Park H.-J."/>
            <person name="Ramirez L."/>
            <person name="Alfaro M."/>
            <person name="Sun H."/>
            <person name="Tritt A."/>
            <person name="Yoshinaga Y."/>
            <person name="Zwiers L.-H."/>
            <person name="Turgeon B."/>
            <person name="Goodwin S."/>
            <person name="Spatafora J."/>
            <person name="Crous P."/>
            <person name="Grigoriev I."/>
        </authorList>
    </citation>
    <scope>NUCLEOTIDE SEQUENCE</scope>
    <source>
        <strain evidence="6">CBS 279.74</strain>
    </source>
</reference>
<keyword evidence="3" id="KW-1133">Transmembrane helix</keyword>
<feature type="domain" description="Peptidase A1" evidence="5">
    <location>
        <begin position="81"/>
        <end position="427"/>
    </location>
</feature>
<accession>A0A6G1JY50</accession>
<dbReference type="CDD" id="cd05471">
    <property type="entry name" value="pepsin_like"/>
    <property type="match status" value="1"/>
</dbReference>
<evidence type="ECO:0000313" key="6">
    <source>
        <dbReference type="EMBL" id="KAF2705263.1"/>
    </source>
</evidence>
<name>A0A6G1JY50_9PLEO</name>
<dbReference type="PANTHER" id="PTHR47966:SF51">
    <property type="entry name" value="BETA-SITE APP-CLEAVING ENZYME, ISOFORM A-RELATED"/>
    <property type="match status" value="1"/>
</dbReference>
<evidence type="ECO:0000313" key="7">
    <source>
        <dbReference type="Proteomes" id="UP000799428"/>
    </source>
</evidence>
<keyword evidence="3" id="KW-0472">Membrane</keyword>
<evidence type="ECO:0000256" key="4">
    <source>
        <dbReference type="SAM" id="SignalP"/>
    </source>
</evidence>
<evidence type="ECO:0000256" key="1">
    <source>
        <dbReference type="ARBA" id="ARBA00007447"/>
    </source>
</evidence>
<organism evidence="6 7">
    <name type="scientific">Pleomassaria siparia CBS 279.74</name>
    <dbReference type="NCBI Taxonomy" id="1314801"/>
    <lineage>
        <taxon>Eukaryota</taxon>
        <taxon>Fungi</taxon>
        <taxon>Dikarya</taxon>
        <taxon>Ascomycota</taxon>
        <taxon>Pezizomycotina</taxon>
        <taxon>Dothideomycetes</taxon>
        <taxon>Pleosporomycetidae</taxon>
        <taxon>Pleosporales</taxon>
        <taxon>Pleomassariaceae</taxon>
        <taxon>Pleomassaria</taxon>
    </lineage>
</organism>
<dbReference type="Gene3D" id="2.40.70.10">
    <property type="entry name" value="Acid Proteases"/>
    <property type="match status" value="2"/>
</dbReference>
<dbReference type="OrthoDB" id="4074350at2759"/>
<gene>
    <name evidence="6" type="ORF">K504DRAFT_388139</name>
</gene>
<evidence type="ECO:0000256" key="3">
    <source>
        <dbReference type="SAM" id="Phobius"/>
    </source>
</evidence>
<feature type="region of interest" description="Disordered" evidence="2">
    <location>
        <begin position="545"/>
        <end position="572"/>
    </location>
</feature>
<dbReference type="PANTHER" id="PTHR47966">
    <property type="entry name" value="BETA-SITE APP-CLEAVING ENZYME, ISOFORM A-RELATED"/>
    <property type="match status" value="1"/>
</dbReference>
<dbReference type="InterPro" id="IPR033121">
    <property type="entry name" value="PEPTIDASE_A1"/>
</dbReference>
<dbReference type="InterPro" id="IPR001461">
    <property type="entry name" value="Aspartic_peptidase_A1"/>
</dbReference>
<dbReference type="GO" id="GO:0004190">
    <property type="term" value="F:aspartic-type endopeptidase activity"/>
    <property type="evidence" value="ECO:0007669"/>
    <property type="project" value="InterPro"/>
</dbReference>
<keyword evidence="6" id="KW-0645">Protease</keyword>
<feature type="chain" id="PRO_5026249148" evidence="4">
    <location>
        <begin position="41"/>
        <end position="726"/>
    </location>
</feature>
<protein>
    <submittedName>
        <fullName evidence="6">Acid protease</fullName>
    </submittedName>
</protein>
<sequence length="726" mass="80080">MRPRRHRPGQQCDCHAPGTFLAFCVLLVVSTLLLAPPARAYSPPSPSVQIIAPRSTNTTVLADPIVVAPDQNWEGIDGQWNTFSLRIGEPEQWVRVLASTASQQTWAIFKDPAACPDNTTDCYDSRGRTFSTTDSKTWKEIGFYQLWLEKNLKFSGNGKFGYETVGLGIPGEQGPTLVNTTVGTLVSKDFWLGHLGLNAKPTNFTAFTEPSPSYMTYLFQQNLIPSLSFGYTAGAQYRLATVLASLTLGGYDASRFIPNDFTFTFAPDNERDIVVGIVGMLGNGATDNNVQLLKRDSFDAYIDSTVSELWLPIEVCNAFEETFGLQYNNETSLYLVDDTIHNNLLAQNASITFSLGQQAATSDTVNITLPYAAFDLEARPPYKGLTNATRYFPIRRASNPKQYVLGRTFLQEAYLIVDWERQNFSISQCSWVFDQQENILPIYSPMYALSPYGTPRSPKHLSTGAIIGIAIGSGFVFALIACAVVAWFWRKRHRRQIGEMKAEIESKVIAAAAAKLASPMMVEETPISPIVDPGQGTIVFPKAELPANASPSNRPMSSDVKDSDQSSTLQLPSPAVEVENTEAQIYEMPGDMPVRQEAGGRQLSEKESMMARERIYNGVDPEGPRQVSPTVPEYSRRPPPILASDVTLVNRRGMPMLGLPVSPVTPLTPQSPRDGAHLEASDTFFQPPTRTPRDGRFLEADDTLLSPISPLESSADTSRRRFSYES</sequence>
<keyword evidence="7" id="KW-1185">Reference proteome</keyword>
<feature type="transmembrane region" description="Helical" evidence="3">
    <location>
        <begin position="465"/>
        <end position="489"/>
    </location>
</feature>
<dbReference type="AlphaFoldDB" id="A0A6G1JY50"/>
<dbReference type="SUPFAM" id="SSF50630">
    <property type="entry name" value="Acid proteases"/>
    <property type="match status" value="1"/>
</dbReference>
<evidence type="ECO:0000259" key="5">
    <source>
        <dbReference type="PROSITE" id="PS51767"/>
    </source>
</evidence>
<dbReference type="CDD" id="cd12087">
    <property type="entry name" value="TM_EGFR-like"/>
    <property type="match status" value="1"/>
</dbReference>
<dbReference type="GO" id="GO:0000324">
    <property type="term" value="C:fungal-type vacuole"/>
    <property type="evidence" value="ECO:0007669"/>
    <property type="project" value="TreeGrafter"/>
</dbReference>
<feature type="signal peptide" evidence="4">
    <location>
        <begin position="1"/>
        <end position="40"/>
    </location>
</feature>